<dbReference type="InterPro" id="IPR050352">
    <property type="entry name" value="ABCG_transporters"/>
</dbReference>
<comment type="catalytic activity">
    <reaction evidence="26">
        <text>5,7-dimethyl-2-methylamino-4-(3-pyridylmethyl)-1,3-benzothiazol-6-yl sulfate(in) + ATP + H2O = 5,7-dimethyl-2-methylamino-4-(3-pyridylmethyl)-1,3-benzothiazol-6-yl sulfate(out) + ADP + phosphate + H(+)</text>
        <dbReference type="Rhea" id="RHEA:61376"/>
        <dbReference type="ChEBI" id="CHEBI:15377"/>
        <dbReference type="ChEBI" id="CHEBI:15378"/>
        <dbReference type="ChEBI" id="CHEBI:30616"/>
        <dbReference type="ChEBI" id="CHEBI:43474"/>
        <dbReference type="ChEBI" id="CHEBI:144583"/>
        <dbReference type="ChEBI" id="CHEBI:456216"/>
    </reaction>
    <physiologicalReaction direction="left-to-right" evidence="26">
        <dbReference type="Rhea" id="RHEA:61377"/>
    </physiologicalReaction>
</comment>
<evidence type="ECO:0000256" key="20">
    <source>
        <dbReference type="ARBA" id="ARBA00031848"/>
    </source>
</evidence>
<evidence type="ECO:0000256" key="11">
    <source>
        <dbReference type="ARBA" id="ARBA00022840"/>
    </source>
</evidence>
<comment type="catalytic activity">
    <reaction evidence="30">
        <text>methotrexate(in) + ATP + H2O = methotrexate(out) + ADP + phosphate + H(+)</text>
        <dbReference type="Rhea" id="RHEA:61356"/>
        <dbReference type="ChEBI" id="CHEBI:15377"/>
        <dbReference type="ChEBI" id="CHEBI:15378"/>
        <dbReference type="ChEBI" id="CHEBI:30616"/>
        <dbReference type="ChEBI" id="CHEBI:43474"/>
        <dbReference type="ChEBI" id="CHEBI:50681"/>
        <dbReference type="ChEBI" id="CHEBI:456216"/>
    </reaction>
    <physiologicalReaction direction="left-to-right" evidence="30">
        <dbReference type="Rhea" id="RHEA:61357"/>
    </physiologicalReaction>
</comment>
<dbReference type="GO" id="GO:0032217">
    <property type="term" value="F:riboflavin transmembrane transporter activity"/>
    <property type="evidence" value="ECO:0007669"/>
    <property type="project" value="TreeGrafter"/>
</dbReference>
<name>A0A8C8S656_9SAUR</name>
<keyword evidence="15" id="KW-0496">Mitochondrion</keyword>
<evidence type="ECO:0000256" key="36">
    <source>
        <dbReference type="ARBA" id="ARBA00052001"/>
    </source>
</evidence>
<comment type="catalytic activity">
    <reaction evidence="28">
        <text>4-methylumbelliferone beta-D-glucuronate(in) + ATP + H2O = 4-methylumbelliferone beta-D-glucuronate(out) + ADP + phosphate + H(+)</text>
        <dbReference type="Rhea" id="RHEA:61372"/>
        <dbReference type="ChEBI" id="CHEBI:15377"/>
        <dbReference type="ChEBI" id="CHEBI:15378"/>
        <dbReference type="ChEBI" id="CHEBI:30616"/>
        <dbReference type="ChEBI" id="CHEBI:43474"/>
        <dbReference type="ChEBI" id="CHEBI:144582"/>
        <dbReference type="ChEBI" id="CHEBI:456216"/>
    </reaction>
    <physiologicalReaction direction="left-to-right" evidence="28">
        <dbReference type="Rhea" id="RHEA:61373"/>
    </physiologicalReaction>
</comment>
<dbReference type="EC" id="7.6.2.2" evidence="4"/>
<evidence type="ECO:0000256" key="6">
    <source>
        <dbReference type="ARBA" id="ARBA00022448"/>
    </source>
</evidence>
<reference evidence="39" key="1">
    <citation type="submission" date="2025-08" db="UniProtKB">
        <authorList>
            <consortium name="Ensembl"/>
        </authorList>
    </citation>
    <scope>IDENTIFICATION</scope>
</reference>
<dbReference type="CDD" id="cd03213">
    <property type="entry name" value="ABCG_EPDR"/>
    <property type="match status" value="1"/>
</dbReference>
<evidence type="ECO:0000256" key="10">
    <source>
        <dbReference type="ARBA" id="ARBA00022741"/>
    </source>
</evidence>
<reference evidence="39" key="2">
    <citation type="submission" date="2025-09" db="UniProtKB">
        <authorList>
            <consortium name="Ensembl"/>
        </authorList>
    </citation>
    <scope>IDENTIFICATION</scope>
</reference>
<evidence type="ECO:0000256" key="19">
    <source>
        <dbReference type="ARBA" id="ARBA00031839"/>
    </source>
</evidence>
<dbReference type="GO" id="GO:0031966">
    <property type="term" value="C:mitochondrial membrane"/>
    <property type="evidence" value="ECO:0007669"/>
    <property type="project" value="UniProtKB-SubCell"/>
</dbReference>
<dbReference type="Pfam" id="PF19055">
    <property type="entry name" value="ABC2_membrane_7"/>
    <property type="match status" value="1"/>
</dbReference>
<dbReference type="PANTHER" id="PTHR48041">
    <property type="entry name" value="ABC TRANSPORTER G FAMILY MEMBER 28"/>
    <property type="match status" value="1"/>
</dbReference>
<dbReference type="FunFam" id="3.40.50.300:FF:000622">
    <property type="entry name" value="ATP-binding cassette sub-family G member 2"/>
    <property type="match status" value="1"/>
</dbReference>
<evidence type="ECO:0000313" key="40">
    <source>
        <dbReference type="Proteomes" id="UP000694393"/>
    </source>
</evidence>
<evidence type="ECO:0000256" key="22">
    <source>
        <dbReference type="ARBA" id="ARBA00046614"/>
    </source>
</evidence>
<dbReference type="PROSITE" id="PS50893">
    <property type="entry name" value="ABC_TRANSPORTER_2"/>
    <property type="match status" value="1"/>
</dbReference>
<evidence type="ECO:0000256" key="21">
    <source>
        <dbReference type="ARBA" id="ARBA00034018"/>
    </source>
</evidence>
<keyword evidence="18" id="KW-0325">Glycoprotein</keyword>
<evidence type="ECO:0000256" key="16">
    <source>
        <dbReference type="ARBA" id="ARBA00023136"/>
    </source>
</evidence>
<comment type="catalytic activity">
    <reaction evidence="36">
        <text>itaconate(in) + ATP + H2O = itaconate(out) + ADP + phosphate + H(+)</text>
        <dbReference type="Rhea" id="RHEA:82291"/>
        <dbReference type="ChEBI" id="CHEBI:15377"/>
        <dbReference type="ChEBI" id="CHEBI:15378"/>
        <dbReference type="ChEBI" id="CHEBI:17240"/>
        <dbReference type="ChEBI" id="CHEBI:30616"/>
        <dbReference type="ChEBI" id="CHEBI:43474"/>
        <dbReference type="ChEBI" id="CHEBI:456216"/>
    </reaction>
    <physiologicalReaction direction="left-to-right" evidence="36">
        <dbReference type="Rhea" id="RHEA:82292"/>
    </physiologicalReaction>
</comment>
<sequence>MMENQPHSSIQISEPNANGFPWRKLSSIEKPKFSAEATVTFHNICYSVKVKSGFLCCQKAVAKQILKDINGIMRPGLNAILGPTGSGKTSLLDILAARKDPHGLSGDILINGAPRPANFKCVSGYVVQNDVVMGSLTVRENLEFSAALRLPSTVLEQEKKERVNQIIRVLGLAKVADAKVGTPFIRGVSGGERKRTNIGMELITNPAVLFLDEPTTGLDASTANAVLVLLKRMSSQGKTIIFSIHQPRYSIFRLFDSLTLLASGSLLYHGPAQNALQYFKSIGYECEPYNNPADFFLDIINGDSTAVTISKSLSISQWNESEVSADETIAEKLAELYSSSPYYKETKAELENLSLKNKRKMSADFKQITYSTSFFHQLKWVSRRTFKNLIYNPQNSTAQLCITTGLGVVVGAIFSGIKNDSSGIQNRVGALFFLTANQCLSSVTTIELFVTEKKIFIHEYISGYYRVSAYFFSKIMADLIPMRTLPGILFTCINYFLIGFKPTIGAFFIMMITLILVAYTASSMALAIATGQNVVAVANLLISICFVFMIIFSGLLVNLTSIGSWLFWLKYFSIPRYGLTALQINEFTGLNFCQNASVTGVNVSCITSSPFTICTGEEYLKMQGIEVSAWSMWRNYVALLCMTIIFLAIAYLKLRFLKKFS</sequence>
<evidence type="ECO:0000259" key="38">
    <source>
        <dbReference type="PROSITE" id="PS50893"/>
    </source>
</evidence>
<comment type="subcellular location">
    <subcellularLocation>
        <location evidence="2">Apical cell membrane</location>
        <topology evidence="2">Multi-pass membrane protein</topology>
    </subcellularLocation>
    <subcellularLocation>
        <location evidence="1">Mitochondrion membrane</location>
        <topology evidence="1">Multi-pass membrane protein</topology>
    </subcellularLocation>
</comment>
<dbReference type="SMART" id="SM00382">
    <property type="entry name" value="AAA"/>
    <property type="match status" value="1"/>
</dbReference>
<evidence type="ECO:0000256" key="23">
    <source>
        <dbReference type="ARBA" id="ARBA00047279"/>
    </source>
</evidence>
<evidence type="ECO:0000256" key="15">
    <source>
        <dbReference type="ARBA" id="ARBA00023128"/>
    </source>
</evidence>
<dbReference type="GO" id="GO:0008559">
    <property type="term" value="F:ABC-type xenobiotic transporter activity"/>
    <property type="evidence" value="ECO:0007669"/>
    <property type="project" value="UniProtKB-EC"/>
</dbReference>
<evidence type="ECO:0000256" key="8">
    <source>
        <dbReference type="ARBA" id="ARBA00022553"/>
    </source>
</evidence>
<keyword evidence="10" id="KW-0547">Nucleotide-binding</keyword>
<dbReference type="InterPro" id="IPR003593">
    <property type="entry name" value="AAA+_ATPase"/>
</dbReference>
<evidence type="ECO:0000256" key="1">
    <source>
        <dbReference type="ARBA" id="ARBA00004225"/>
    </source>
</evidence>
<evidence type="ECO:0000313" key="39">
    <source>
        <dbReference type="Ensembl" id="ENSPCEP00000014797.1"/>
    </source>
</evidence>
<comment type="catalytic activity">
    <reaction evidence="25">
        <text>estrone 3-sulfate(in) + ATP + H2O = estrone 3-sulfate(out) + ADP + phosphate + H(+)</text>
        <dbReference type="Rhea" id="RHEA:61348"/>
        <dbReference type="ChEBI" id="CHEBI:15377"/>
        <dbReference type="ChEBI" id="CHEBI:15378"/>
        <dbReference type="ChEBI" id="CHEBI:30616"/>
        <dbReference type="ChEBI" id="CHEBI:43474"/>
        <dbReference type="ChEBI" id="CHEBI:60050"/>
        <dbReference type="ChEBI" id="CHEBI:456216"/>
    </reaction>
    <physiologicalReaction direction="left-to-right" evidence="25">
        <dbReference type="Rhea" id="RHEA:61349"/>
    </physiologicalReaction>
</comment>
<feature type="domain" description="ABC transporter" evidence="38">
    <location>
        <begin position="39"/>
        <end position="288"/>
    </location>
</feature>
<dbReference type="GO" id="GO:0005524">
    <property type="term" value="F:ATP binding"/>
    <property type="evidence" value="ECO:0007669"/>
    <property type="project" value="UniProtKB-KW"/>
</dbReference>
<evidence type="ECO:0000256" key="37">
    <source>
        <dbReference type="SAM" id="Phobius"/>
    </source>
</evidence>
<evidence type="ECO:0000256" key="29">
    <source>
        <dbReference type="ARBA" id="ARBA00048280"/>
    </source>
</evidence>
<evidence type="ECO:0000256" key="24">
    <source>
        <dbReference type="ARBA" id="ARBA00047354"/>
    </source>
</evidence>
<dbReference type="Pfam" id="PF00005">
    <property type="entry name" value="ABC_tran"/>
    <property type="match status" value="1"/>
</dbReference>
<evidence type="ECO:0000256" key="4">
    <source>
        <dbReference type="ARBA" id="ARBA00012191"/>
    </source>
</evidence>
<evidence type="ECO:0000256" key="34">
    <source>
        <dbReference type="ARBA" id="ARBA00049205"/>
    </source>
</evidence>
<dbReference type="Gene3D" id="3.40.50.300">
    <property type="entry name" value="P-loop containing nucleotide triphosphate hydrolases"/>
    <property type="match status" value="1"/>
</dbReference>
<evidence type="ECO:0000256" key="27">
    <source>
        <dbReference type="ARBA" id="ARBA00047576"/>
    </source>
</evidence>
<evidence type="ECO:0000256" key="31">
    <source>
        <dbReference type="ARBA" id="ARBA00048455"/>
    </source>
</evidence>
<keyword evidence="11" id="KW-0067">ATP-binding</keyword>
<evidence type="ECO:0000256" key="13">
    <source>
        <dbReference type="ARBA" id="ARBA00022989"/>
    </source>
</evidence>
<dbReference type="Ensembl" id="ENSPCET00000015327.1">
    <property type="protein sequence ID" value="ENSPCEP00000014797.1"/>
    <property type="gene ID" value="ENSPCEG00000011524.1"/>
</dbReference>
<comment type="catalytic activity">
    <reaction evidence="33">
        <text>4-methylumbelliferone sulfate(in) + ATP + H2O = 4-methylumbelliferone sulfate(out) + ADP + phosphate + H(+)</text>
        <dbReference type="Rhea" id="RHEA:61368"/>
        <dbReference type="ChEBI" id="CHEBI:15377"/>
        <dbReference type="ChEBI" id="CHEBI:15378"/>
        <dbReference type="ChEBI" id="CHEBI:30616"/>
        <dbReference type="ChEBI" id="CHEBI:43474"/>
        <dbReference type="ChEBI" id="CHEBI:144581"/>
        <dbReference type="ChEBI" id="CHEBI:456216"/>
    </reaction>
    <physiologicalReaction direction="left-to-right" evidence="33">
        <dbReference type="Rhea" id="RHEA:61369"/>
    </physiologicalReaction>
</comment>
<feature type="transmembrane region" description="Helical" evidence="37">
    <location>
        <begin position="540"/>
        <end position="568"/>
    </location>
</feature>
<dbReference type="AlphaFoldDB" id="A0A8C8S656"/>
<comment type="catalytic activity">
    <reaction evidence="35">
        <text>5,7-dimethyl-2-methylamino-4-(3-pyridylmethyl)-1,3-benzothiazol-6-yl beta-D-glucuronate(in) + ATP + H2O = 5,7-dimethyl-2-methylamino-4-(3-pyridylmethyl)-1,3-benzothiazol-6-yl beta-D-glucuronate(out) + ADP + phosphate + H(+)</text>
        <dbReference type="Rhea" id="RHEA:61384"/>
        <dbReference type="ChEBI" id="CHEBI:15377"/>
        <dbReference type="ChEBI" id="CHEBI:15378"/>
        <dbReference type="ChEBI" id="CHEBI:30616"/>
        <dbReference type="ChEBI" id="CHEBI:43474"/>
        <dbReference type="ChEBI" id="CHEBI:144584"/>
        <dbReference type="ChEBI" id="CHEBI:456216"/>
    </reaction>
    <physiologicalReaction direction="left-to-right" evidence="35">
        <dbReference type="Rhea" id="RHEA:61385"/>
    </physiologicalReaction>
</comment>
<dbReference type="PANTHER" id="PTHR48041:SF92">
    <property type="entry name" value="BROAD SUBSTRATE SPECIFICITY ATP-BINDING CASSETTE TRANSPORTER ABCG2"/>
    <property type="match status" value="1"/>
</dbReference>
<evidence type="ECO:0000256" key="30">
    <source>
        <dbReference type="ARBA" id="ARBA00048296"/>
    </source>
</evidence>
<dbReference type="Proteomes" id="UP000694393">
    <property type="component" value="Unplaced"/>
</dbReference>
<comment type="catalytic activity">
    <reaction evidence="21">
        <text>ATP + H2O + xenobioticSide 1 = ADP + phosphate + xenobioticSide 2.</text>
        <dbReference type="EC" id="7.6.2.2"/>
    </reaction>
</comment>
<comment type="catalytic activity">
    <reaction evidence="31">
        <text>pheophorbide a(in) + ATP + H2O = pheophorbide a(out) + ADP + phosphate + H(+)</text>
        <dbReference type="Rhea" id="RHEA:61360"/>
        <dbReference type="ChEBI" id="CHEBI:15377"/>
        <dbReference type="ChEBI" id="CHEBI:15378"/>
        <dbReference type="ChEBI" id="CHEBI:30616"/>
        <dbReference type="ChEBI" id="CHEBI:43474"/>
        <dbReference type="ChEBI" id="CHEBI:58687"/>
        <dbReference type="ChEBI" id="CHEBI:456216"/>
    </reaction>
    <physiologicalReaction direction="left-to-right" evidence="31">
        <dbReference type="Rhea" id="RHEA:61361"/>
    </physiologicalReaction>
</comment>
<evidence type="ECO:0000256" key="35">
    <source>
        <dbReference type="ARBA" id="ARBA00049490"/>
    </source>
</evidence>
<dbReference type="GO" id="GO:0015562">
    <property type="term" value="F:efflux transmembrane transporter activity"/>
    <property type="evidence" value="ECO:0007669"/>
    <property type="project" value="UniProtKB-ARBA"/>
</dbReference>
<dbReference type="InterPro" id="IPR003439">
    <property type="entry name" value="ABC_transporter-like_ATP-bd"/>
</dbReference>
<keyword evidence="12" id="KW-1278">Translocase</keyword>
<keyword evidence="40" id="KW-1185">Reference proteome</keyword>
<comment type="subunit">
    <text evidence="22">Homodimer; disulfide-linked. The minimal functional unit is a homodimer, but the major oligomeric form in plasma membrane is a homotetramer with possibility of higher order oligomerization up to homododecamers.</text>
</comment>
<dbReference type="GO" id="GO:0016887">
    <property type="term" value="F:ATP hydrolysis activity"/>
    <property type="evidence" value="ECO:0007669"/>
    <property type="project" value="InterPro"/>
</dbReference>
<comment type="catalytic activity">
    <reaction evidence="32">
        <text>urate(in) + ATP + H2O = urate(out) + ADP + phosphate + H(+)</text>
        <dbReference type="Rhea" id="RHEA:16461"/>
        <dbReference type="ChEBI" id="CHEBI:15377"/>
        <dbReference type="ChEBI" id="CHEBI:15378"/>
        <dbReference type="ChEBI" id="CHEBI:17775"/>
        <dbReference type="ChEBI" id="CHEBI:30616"/>
        <dbReference type="ChEBI" id="CHEBI:43474"/>
        <dbReference type="ChEBI" id="CHEBI:456216"/>
    </reaction>
    <physiologicalReaction direction="left-to-right" evidence="32">
        <dbReference type="Rhea" id="RHEA:16462"/>
    </physiologicalReaction>
</comment>
<keyword evidence="8" id="KW-0597">Phosphoprotein</keyword>
<evidence type="ECO:0000256" key="17">
    <source>
        <dbReference type="ARBA" id="ARBA00023157"/>
    </source>
</evidence>
<organism evidence="39 40">
    <name type="scientific">Pelusios castaneus</name>
    <name type="common">West African mud turtle</name>
    <dbReference type="NCBI Taxonomy" id="367368"/>
    <lineage>
        <taxon>Eukaryota</taxon>
        <taxon>Metazoa</taxon>
        <taxon>Chordata</taxon>
        <taxon>Craniata</taxon>
        <taxon>Vertebrata</taxon>
        <taxon>Euteleostomi</taxon>
        <taxon>Archelosauria</taxon>
        <taxon>Testudinata</taxon>
        <taxon>Testudines</taxon>
        <taxon>Pleurodira</taxon>
        <taxon>Pelomedusidae</taxon>
        <taxon>Pelusios</taxon>
    </lineage>
</organism>
<comment type="catalytic activity">
    <reaction evidence="34">
        <text>indoxyl sulfate(in) + ATP + H2O = indoxyl sulfate(out) + ADP + phosphate + H(+)</text>
        <dbReference type="Rhea" id="RHEA:61332"/>
        <dbReference type="ChEBI" id="CHEBI:15377"/>
        <dbReference type="ChEBI" id="CHEBI:15378"/>
        <dbReference type="ChEBI" id="CHEBI:30616"/>
        <dbReference type="ChEBI" id="CHEBI:43474"/>
        <dbReference type="ChEBI" id="CHEBI:144643"/>
        <dbReference type="ChEBI" id="CHEBI:456216"/>
    </reaction>
    <physiologicalReaction direction="left-to-right" evidence="34">
        <dbReference type="Rhea" id="RHEA:61333"/>
    </physiologicalReaction>
</comment>
<evidence type="ECO:0000256" key="26">
    <source>
        <dbReference type="ARBA" id="ARBA00047542"/>
    </source>
</evidence>
<keyword evidence="16 37" id="KW-0472">Membrane</keyword>
<comment type="catalytic activity">
    <reaction evidence="23">
        <text>dehydroepiandrosterone 3-sulfate(in) + ATP + H2O = dehydroepiandrosterone 3-sulfate(out) + ADP + phosphate + H(+)</text>
        <dbReference type="Rhea" id="RHEA:61364"/>
        <dbReference type="ChEBI" id="CHEBI:15377"/>
        <dbReference type="ChEBI" id="CHEBI:15378"/>
        <dbReference type="ChEBI" id="CHEBI:30616"/>
        <dbReference type="ChEBI" id="CHEBI:43474"/>
        <dbReference type="ChEBI" id="CHEBI:57905"/>
        <dbReference type="ChEBI" id="CHEBI:456216"/>
    </reaction>
    <physiologicalReaction direction="left-to-right" evidence="23">
        <dbReference type="Rhea" id="RHEA:61365"/>
    </physiologicalReaction>
</comment>
<evidence type="ECO:0000256" key="14">
    <source>
        <dbReference type="ARBA" id="ARBA00023055"/>
    </source>
</evidence>
<dbReference type="Pfam" id="PF01061">
    <property type="entry name" value="ABC2_membrane"/>
    <property type="match status" value="1"/>
</dbReference>
<evidence type="ECO:0000256" key="25">
    <source>
        <dbReference type="ARBA" id="ARBA00047516"/>
    </source>
</evidence>
<keyword evidence="7" id="KW-1003">Cell membrane</keyword>
<dbReference type="GO" id="GO:0006869">
    <property type="term" value="P:lipid transport"/>
    <property type="evidence" value="ECO:0007669"/>
    <property type="project" value="UniProtKB-KW"/>
</dbReference>
<feature type="transmembrane region" description="Helical" evidence="37">
    <location>
        <begin position="504"/>
        <end position="528"/>
    </location>
</feature>
<keyword evidence="14" id="KW-0445">Lipid transport</keyword>
<protein>
    <recommendedName>
        <fullName evidence="5">Broad substrate specificity ATP-binding cassette transporter ABCG2</fullName>
        <ecNumber evidence="4">7.6.2.2</ecNumber>
    </recommendedName>
    <alternativeName>
        <fullName evidence="19">ATP-binding cassette sub-family G member 2</fullName>
    </alternativeName>
    <alternativeName>
        <fullName evidence="20">Urate exporter</fullName>
    </alternativeName>
</protein>
<comment type="catalytic activity">
    <reaction evidence="27">
        <text>17beta-estradiol 17-O-(beta-D-glucuronate)(in) + ATP + H2O = 17beta-estradiol 17-O-(beta-D-glucuronate)(out) + ADP + phosphate + H(+)</text>
        <dbReference type="Rhea" id="RHEA:60128"/>
        <dbReference type="ChEBI" id="CHEBI:15377"/>
        <dbReference type="ChEBI" id="CHEBI:15378"/>
        <dbReference type="ChEBI" id="CHEBI:30616"/>
        <dbReference type="ChEBI" id="CHEBI:43474"/>
        <dbReference type="ChEBI" id="CHEBI:82961"/>
        <dbReference type="ChEBI" id="CHEBI:456216"/>
    </reaction>
    <physiologicalReaction direction="left-to-right" evidence="27">
        <dbReference type="Rhea" id="RHEA:60129"/>
    </physiologicalReaction>
</comment>
<dbReference type="InterPro" id="IPR043926">
    <property type="entry name" value="ABCG_dom"/>
</dbReference>
<accession>A0A8C8S656</accession>
<evidence type="ECO:0000256" key="9">
    <source>
        <dbReference type="ARBA" id="ARBA00022692"/>
    </source>
</evidence>
<evidence type="ECO:0000256" key="28">
    <source>
        <dbReference type="ARBA" id="ARBA00047877"/>
    </source>
</evidence>
<comment type="catalytic activity">
    <reaction evidence="29">
        <text>riboflavin(in) + ATP + H2O = riboflavin(out) + ADP + phosphate + H(+)</text>
        <dbReference type="Rhea" id="RHEA:61352"/>
        <dbReference type="ChEBI" id="CHEBI:15377"/>
        <dbReference type="ChEBI" id="CHEBI:15378"/>
        <dbReference type="ChEBI" id="CHEBI:30616"/>
        <dbReference type="ChEBI" id="CHEBI:43474"/>
        <dbReference type="ChEBI" id="CHEBI:57986"/>
        <dbReference type="ChEBI" id="CHEBI:456216"/>
    </reaction>
    <physiologicalReaction direction="left-to-right" evidence="29">
        <dbReference type="Rhea" id="RHEA:61353"/>
    </physiologicalReaction>
</comment>
<dbReference type="InterPro" id="IPR013525">
    <property type="entry name" value="ABC2_TM"/>
</dbReference>
<dbReference type="InterPro" id="IPR027417">
    <property type="entry name" value="P-loop_NTPase"/>
</dbReference>
<dbReference type="GO" id="GO:0016324">
    <property type="term" value="C:apical plasma membrane"/>
    <property type="evidence" value="ECO:0007669"/>
    <property type="project" value="UniProtKB-SubCell"/>
</dbReference>
<evidence type="ECO:0000256" key="5">
    <source>
        <dbReference type="ARBA" id="ARBA00019542"/>
    </source>
</evidence>
<proteinExistence type="inferred from homology"/>
<keyword evidence="17" id="KW-1015">Disulfide bond</keyword>
<evidence type="ECO:0000256" key="18">
    <source>
        <dbReference type="ARBA" id="ARBA00023180"/>
    </source>
</evidence>
<evidence type="ECO:0000256" key="33">
    <source>
        <dbReference type="ARBA" id="ARBA00049018"/>
    </source>
</evidence>
<keyword evidence="13 37" id="KW-1133">Transmembrane helix</keyword>
<comment type="catalytic activity">
    <reaction evidence="24">
        <text>sphing-4-enine 1-phosphate(in) + ATP + H2O = sphing-4-enine 1-phosphate(out) + ADP + phosphate + H(+)</text>
        <dbReference type="Rhea" id="RHEA:38951"/>
        <dbReference type="ChEBI" id="CHEBI:15377"/>
        <dbReference type="ChEBI" id="CHEBI:15378"/>
        <dbReference type="ChEBI" id="CHEBI:30616"/>
        <dbReference type="ChEBI" id="CHEBI:43474"/>
        <dbReference type="ChEBI" id="CHEBI:60119"/>
        <dbReference type="ChEBI" id="CHEBI:456216"/>
    </reaction>
    <physiologicalReaction direction="left-to-right" evidence="24">
        <dbReference type="Rhea" id="RHEA:38952"/>
    </physiologicalReaction>
</comment>
<keyword evidence="6" id="KW-0813">Transport</keyword>
<dbReference type="SUPFAM" id="SSF52540">
    <property type="entry name" value="P-loop containing nucleoside triphosphate hydrolases"/>
    <property type="match status" value="1"/>
</dbReference>
<feature type="transmembrane region" description="Helical" evidence="37">
    <location>
        <begin position="636"/>
        <end position="654"/>
    </location>
</feature>
<evidence type="ECO:0000256" key="7">
    <source>
        <dbReference type="ARBA" id="ARBA00022475"/>
    </source>
</evidence>
<evidence type="ECO:0000256" key="2">
    <source>
        <dbReference type="ARBA" id="ARBA00004424"/>
    </source>
</evidence>
<comment type="similarity">
    <text evidence="3">Belongs to the ABC transporter superfamily. ABCG family. Eye pigment precursor importer (TC 3.A.1.204) subfamily.</text>
</comment>
<evidence type="ECO:0000256" key="12">
    <source>
        <dbReference type="ARBA" id="ARBA00022967"/>
    </source>
</evidence>
<keyword evidence="9 37" id="KW-0812">Transmembrane</keyword>
<evidence type="ECO:0000256" key="3">
    <source>
        <dbReference type="ARBA" id="ARBA00005814"/>
    </source>
</evidence>
<evidence type="ECO:0000256" key="32">
    <source>
        <dbReference type="ARBA" id="ARBA00048665"/>
    </source>
</evidence>